<dbReference type="EMBL" id="BMMU01000006">
    <property type="protein sequence ID" value="GGJ26479.1"/>
    <property type="molecule type" value="Genomic_DNA"/>
</dbReference>
<sequence>MILLTGATGTVGRLVAERLAGTGPLRLLTRDPHRVTLAGPGIEVVRGDFDDPAGLRAALTGVRSALLVTSNPLAPAQDENFVAASRAAGVPQVVKLSAQAVTDPGATDLITRWQRYNEELLLASGLAWTFLRPRAFMSNTLGWARSVREEGVVRGPDGTARNANVDPRDIADVAVRALSDPEGHAGRAYALTGPAGVTPVEQTEILGELLQRRLKYVQLTEYQVLQGLLARYPEPVAHALAESTARGRHGSKGQVEPDVAELLGRPARGYREWAAEHRAEFGGPAAG</sequence>
<keyword evidence="3" id="KW-1185">Reference proteome</keyword>
<dbReference type="Gene3D" id="3.40.50.720">
    <property type="entry name" value="NAD(P)-binding Rossmann-like Domain"/>
    <property type="match status" value="1"/>
</dbReference>
<proteinExistence type="predicted"/>
<dbReference type="RefSeq" id="WP_189147261.1">
    <property type="nucleotide sequence ID" value="NZ_BAABER010000007.1"/>
</dbReference>
<dbReference type="InterPro" id="IPR016040">
    <property type="entry name" value="NAD(P)-bd_dom"/>
</dbReference>
<comment type="caution">
    <text evidence="2">The sequence shown here is derived from an EMBL/GenBank/DDBJ whole genome shotgun (WGS) entry which is preliminary data.</text>
</comment>
<feature type="domain" description="NAD(P)-binding" evidence="1">
    <location>
        <begin position="6"/>
        <end position="181"/>
    </location>
</feature>
<gene>
    <name evidence="2" type="ORF">GCM10012282_23690</name>
</gene>
<dbReference type="PANTHER" id="PTHR43162:SF1">
    <property type="entry name" value="PRESTALK A DIFFERENTIATION PROTEIN A"/>
    <property type="match status" value="1"/>
</dbReference>
<accession>A0A917KRY5</accession>
<name>A0A917KRY5_9ACTN</name>
<evidence type="ECO:0000313" key="2">
    <source>
        <dbReference type="EMBL" id="GGJ26479.1"/>
    </source>
</evidence>
<protein>
    <submittedName>
        <fullName evidence="2">Nucleotide-diphosphate-sugar epimerase</fullName>
    </submittedName>
</protein>
<evidence type="ECO:0000313" key="3">
    <source>
        <dbReference type="Proteomes" id="UP000625682"/>
    </source>
</evidence>
<organism evidence="2 3">
    <name type="scientific">Streptomyces lacrimifluminis</name>
    <dbReference type="NCBI Taxonomy" id="1500077"/>
    <lineage>
        <taxon>Bacteria</taxon>
        <taxon>Bacillati</taxon>
        <taxon>Actinomycetota</taxon>
        <taxon>Actinomycetes</taxon>
        <taxon>Kitasatosporales</taxon>
        <taxon>Streptomycetaceae</taxon>
        <taxon>Streptomyces</taxon>
    </lineage>
</organism>
<dbReference type="InterPro" id="IPR036291">
    <property type="entry name" value="NAD(P)-bd_dom_sf"/>
</dbReference>
<dbReference type="Pfam" id="PF13460">
    <property type="entry name" value="NAD_binding_10"/>
    <property type="match status" value="1"/>
</dbReference>
<dbReference type="Proteomes" id="UP000625682">
    <property type="component" value="Unassembled WGS sequence"/>
</dbReference>
<dbReference type="InterPro" id="IPR051604">
    <property type="entry name" value="Ergot_Alk_Oxidoreductase"/>
</dbReference>
<dbReference type="PANTHER" id="PTHR43162">
    <property type="match status" value="1"/>
</dbReference>
<reference evidence="2" key="2">
    <citation type="submission" date="2020-09" db="EMBL/GenBank/DDBJ databases">
        <authorList>
            <person name="Sun Q."/>
            <person name="Zhou Y."/>
        </authorList>
    </citation>
    <scope>NUCLEOTIDE SEQUENCE</scope>
    <source>
        <strain evidence="2">CGMCC 4.7272</strain>
    </source>
</reference>
<evidence type="ECO:0000259" key="1">
    <source>
        <dbReference type="Pfam" id="PF13460"/>
    </source>
</evidence>
<reference evidence="2" key="1">
    <citation type="journal article" date="2014" name="Int. J. Syst. Evol. Microbiol.">
        <title>Complete genome sequence of Corynebacterium casei LMG S-19264T (=DSM 44701T), isolated from a smear-ripened cheese.</title>
        <authorList>
            <consortium name="US DOE Joint Genome Institute (JGI-PGF)"/>
            <person name="Walter F."/>
            <person name="Albersmeier A."/>
            <person name="Kalinowski J."/>
            <person name="Ruckert C."/>
        </authorList>
    </citation>
    <scope>NUCLEOTIDE SEQUENCE</scope>
    <source>
        <strain evidence="2">CGMCC 4.7272</strain>
    </source>
</reference>
<dbReference type="AlphaFoldDB" id="A0A917KRY5"/>
<dbReference type="Gene3D" id="3.90.25.10">
    <property type="entry name" value="UDP-galactose 4-epimerase, domain 1"/>
    <property type="match status" value="1"/>
</dbReference>
<dbReference type="SUPFAM" id="SSF51735">
    <property type="entry name" value="NAD(P)-binding Rossmann-fold domains"/>
    <property type="match status" value="1"/>
</dbReference>